<dbReference type="InterPro" id="IPR049790">
    <property type="entry name" value="Rv3655c/TadE"/>
</dbReference>
<evidence type="ECO:0000313" key="3">
    <source>
        <dbReference type="Proteomes" id="UP001596507"/>
    </source>
</evidence>
<dbReference type="NCBIfam" id="NF041390">
    <property type="entry name" value="TadE_Rv3655c"/>
    <property type="match status" value="1"/>
</dbReference>
<accession>A0ABW2HAI5</accession>
<comment type="caution">
    <text evidence="2">The sequence shown here is derived from an EMBL/GenBank/DDBJ whole genome shotgun (WGS) entry which is preliminary data.</text>
</comment>
<protein>
    <submittedName>
        <fullName evidence="2">TadE family type IV pilus minor pilin</fullName>
    </submittedName>
</protein>
<keyword evidence="1" id="KW-0812">Transmembrane</keyword>
<keyword evidence="1" id="KW-1133">Transmembrane helix</keyword>
<proteinExistence type="predicted"/>
<dbReference type="EMBL" id="JBHTBE010000001">
    <property type="protein sequence ID" value="MFC7268080.1"/>
    <property type="molecule type" value="Genomic_DNA"/>
</dbReference>
<evidence type="ECO:0000256" key="1">
    <source>
        <dbReference type="SAM" id="Phobius"/>
    </source>
</evidence>
<organism evidence="2 3">
    <name type="scientific">Microbacterium fluvii</name>
    <dbReference type="NCBI Taxonomy" id="415215"/>
    <lineage>
        <taxon>Bacteria</taxon>
        <taxon>Bacillati</taxon>
        <taxon>Actinomycetota</taxon>
        <taxon>Actinomycetes</taxon>
        <taxon>Micrococcales</taxon>
        <taxon>Microbacteriaceae</taxon>
        <taxon>Microbacterium</taxon>
    </lineage>
</organism>
<gene>
    <name evidence="2" type="ORF">ACFQRL_03785</name>
</gene>
<dbReference type="Proteomes" id="UP001596507">
    <property type="component" value="Unassembled WGS sequence"/>
</dbReference>
<keyword evidence="3" id="KW-1185">Reference proteome</keyword>
<sequence>MTRRRGDERGSVVAEFAVALPAVAAVILLGAAGLGAAALQVRTQDAAADAARLLARGESDARISAAVEATAPGAAWSGSDRGDLVCATVSARASLPLSVSATSCALAGGG</sequence>
<feature type="transmembrane region" description="Helical" evidence="1">
    <location>
        <begin position="12"/>
        <end position="39"/>
    </location>
</feature>
<name>A0ABW2HAI5_9MICO</name>
<dbReference type="RefSeq" id="WP_262872998.1">
    <property type="nucleotide sequence ID" value="NZ_BAABKW010000005.1"/>
</dbReference>
<keyword evidence="1" id="KW-0472">Membrane</keyword>
<evidence type="ECO:0000313" key="2">
    <source>
        <dbReference type="EMBL" id="MFC7268080.1"/>
    </source>
</evidence>
<reference evidence="3" key="1">
    <citation type="journal article" date="2019" name="Int. J. Syst. Evol. Microbiol.">
        <title>The Global Catalogue of Microorganisms (GCM) 10K type strain sequencing project: providing services to taxonomists for standard genome sequencing and annotation.</title>
        <authorList>
            <consortium name="The Broad Institute Genomics Platform"/>
            <consortium name="The Broad Institute Genome Sequencing Center for Infectious Disease"/>
            <person name="Wu L."/>
            <person name="Ma J."/>
        </authorList>
    </citation>
    <scope>NUCLEOTIDE SEQUENCE [LARGE SCALE GENOMIC DNA]</scope>
    <source>
        <strain evidence="3">CGMCC 1.15772</strain>
    </source>
</reference>